<proteinExistence type="predicted"/>
<dbReference type="OrthoDB" id="2015831at2759"/>
<feature type="non-terminal residue" evidence="2">
    <location>
        <position position="1"/>
    </location>
</feature>
<dbReference type="PANTHER" id="PTHR24373:SF398">
    <property type="entry name" value="LEUCINE-RICH REPEAT-CONTAINING G-PROTEIN COUPLED RECEPTOR 6"/>
    <property type="match status" value="1"/>
</dbReference>
<dbReference type="EMBL" id="CAJVCH010540264">
    <property type="protein sequence ID" value="CAG7826567.1"/>
    <property type="molecule type" value="Genomic_DNA"/>
</dbReference>
<dbReference type="Proteomes" id="UP000708208">
    <property type="component" value="Unassembled WGS sequence"/>
</dbReference>
<dbReference type="SMART" id="SM00369">
    <property type="entry name" value="LRR_TYP"/>
    <property type="match status" value="5"/>
</dbReference>
<name>A0A8J2L6N0_9HEXA</name>
<dbReference type="AlphaFoldDB" id="A0A8J2L6N0"/>
<dbReference type="InterPro" id="IPR001611">
    <property type="entry name" value="Leu-rich_rpt"/>
</dbReference>
<dbReference type="GO" id="GO:0031012">
    <property type="term" value="C:extracellular matrix"/>
    <property type="evidence" value="ECO:0007669"/>
    <property type="project" value="TreeGrafter"/>
</dbReference>
<evidence type="ECO:0000313" key="2">
    <source>
        <dbReference type="EMBL" id="CAG7826567.1"/>
    </source>
</evidence>
<evidence type="ECO:0008006" key="4">
    <source>
        <dbReference type="Google" id="ProtNLM"/>
    </source>
</evidence>
<dbReference type="Pfam" id="PF13855">
    <property type="entry name" value="LRR_8"/>
    <property type="match status" value="2"/>
</dbReference>
<protein>
    <recommendedName>
        <fullName evidence="4">Toll-like receptor 15</fullName>
    </recommendedName>
</protein>
<evidence type="ECO:0000256" key="1">
    <source>
        <dbReference type="ARBA" id="ARBA00022729"/>
    </source>
</evidence>
<comment type="caution">
    <text evidence="2">The sequence shown here is derived from an EMBL/GenBank/DDBJ whole genome shotgun (WGS) entry which is preliminary data.</text>
</comment>
<dbReference type="InterPro" id="IPR050328">
    <property type="entry name" value="Dev_Immune_Receptor"/>
</dbReference>
<feature type="non-terminal residue" evidence="2">
    <location>
        <position position="206"/>
    </location>
</feature>
<accession>A0A8J2L6N0</accession>
<reference evidence="2" key="1">
    <citation type="submission" date="2021-06" db="EMBL/GenBank/DDBJ databases">
        <authorList>
            <person name="Hodson N. C."/>
            <person name="Mongue J. A."/>
            <person name="Jaron S. K."/>
        </authorList>
    </citation>
    <scope>NUCLEOTIDE SEQUENCE</scope>
</reference>
<sequence length="206" mass="23420">NVPASAFSDLPSLKIINLAKNNITSVEPGAFDNSPNLQAIRLDTNKLMDIKGLFKNIPNLLWLNISGNNLEHLEYSNFPPRLQWLDLRSNQIRSLGSCLDLEKQLRLRNLDLSQNSLLEIGSSNLPDSIENLILSENQIHTILPYTFFRKPNLTRVDLSFNHLTKIDPNALRLSPDKTPPTEIFLGQNPLTCDCTMQWLQNMNMEI</sequence>
<dbReference type="GO" id="GO:0005615">
    <property type="term" value="C:extracellular space"/>
    <property type="evidence" value="ECO:0007669"/>
    <property type="project" value="TreeGrafter"/>
</dbReference>
<dbReference type="PANTHER" id="PTHR24373">
    <property type="entry name" value="SLIT RELATED LEUCINE-RICH REPEAT NEURONAL PROTEIN"/>
    <property type="match status" value="1"/>
</dbReference>
<dbReference type="PROSITE" id="PS51450">
    <property type="entry name" value="LRR"/>
    <property type="match status" value="2"/>
</dbReference>
<keyword evidence="3" id="KW-1185">Reference proteome</keyword>
<evidence type="ECO:0000313" key="3">
    <source>
        <dbReference type="Proteomes" id="UP000708208"/>
    </source>
</evidence>
<organism evidence="2 3">
    <name type="scientific">Allacma fusca</name>
    <dbReference type="NCBI Taxonomy" id="39272"/>
    <lineage>
        <taxon>Eukaryota</taxon>
        <taxon>Metazoa</taxon>
        <taxon>Ecdysozoa</taxon>
        <taxon>Arthropoda</taxon>
        <taxon>Hexapoda</taxon>
        <taxon>Collembola</taxon>
        <taxon>Symphypleona</taxon>
        <taxon>Sminthuridae</taxon>
        <taxon>Allacma</taxon>
    </lineage>
</organism>
<keyword evidence="1" id="KW-0732">Signal</keyword>
<dbReference type="InterPro" id="IPR003591">
    <property type="entry name" value="Leu-rich_rpt_typical-subtyp"/>
</dbReference>
<gene>
    <name evidence="2" type="ORF">AFUS01_LOCUS36614</name>
</gene>